<feature type="compositionally biased region" description="Polar residues" evidence="1">
    <location>
        <begin position="1"/>
        <end position="12"/>
    </location>
</feature>
<evidence type="ECO:0000256" key="1">
    <source>
        <dbReference type="SAM" id="MobiDB-lite"/>
    </source>
</evidence>
<dbReference type="Proteomes" id="UP001454036">
    <property type="component" value="Unassembled WGS sequence"/>
</dbReference>
<evidence type="ECO:0000313" key="3">
    <source>
        <dbReference type="Proteomes" id="UP001454036"/>
    </source>
</evidence>
<protein>
    <submittedName>
        <fullName evidence="2">Uncharacterized protein</fullName>
    </submittedName>
</protein>
<gene>
    <name evidence="2" type="ORF">LIER_32063</name>
</gene>
<comment type="caution">
    <text evidence="2">The sequence shown here is derived from an EMBL/GenBank/DDBJ whole genome shotgun (WGS) entry which is preliminary data.</text>
</comment>
<evidence type="ECO:0000313" key="2">
    <source>
        <dbReference type="EMBL" id="GAA0184775.1"/>
    </source>
</evidence>
<name>A0AAV3RWB2_LITER</name>
<keyword evidence="3" id="KW-1185">Reference proteome</keyword>
<feature type="region of interest" description="Disordered" evidence="1">
    <location>
        <begin position="1"/>
        <end position="31"/>
    </location>
</feature>
<organism evidence="2 3">
    <name type="scientific">Lithospermum erythrorhizon</name>
    <name type="common">Purple gromwell</name>
    <name type="synonym">Lithospermum officinale var. erythrorhizon</name>
    <dbReference type="NCBI Taxonomy" id="34254"/>
    <lineage>
        <taxon>Eukaryota</taxon>
        <taxon>Viridiplantae</taxon>
        <taxon>Streptophyta</taxon>
        <taxon>Embryophyta</taxon>
        <taxon>Tracheophyta</taxon>
        <taxon>Spermatophyta</taxon>
        <taxon>Magnoliopsida</taxon>
        <taxon>eudicotyledons</taxon>
        <taxon>Gunneridae</taxon>
        <taxon>Pentapetalae</taxon>
        <taxon>asterids</taxon>
        <taxon>lamiids</taxon>
        <taxon>Boraginales</taxon>
        <taxon>Boraginaceae</taxon>
        <taxon>Boraginoideae</taxon>
        <taxon>Lithospermeae</taxon>
        <taxon>Lithospermum</taxon>
    </lineage>
</organism>
<accession>A0AAV3RWB2</accession>
<dbReference type="AlphaFoldDB" id="A0AAV3RWB2"/>
<dbReference type="EMBL" id="BAABME010012154">
    <property type="protein sequence ID" value="GAA0184775.1"/>
    <property type="molecule type" value="Genomic_DNA"/>
</dbReference>
<sequence>MSSCNSSTTPIESKSKLGENSGEPSPAHKACRARHSFVREKVVLGHVRVLHVPSRYEIADILSKGLPSVLFTDFGDSLIIRPPPALTTGVY</sequence>
<proteinExistence type="predicted"/>
<reference evidence="2 3" key="1">
    <citation type="submission" date="2024-01" db="EMBL/GenBank/DDBJ databases">
        <title>The complete chloroplast genome sequence of Lithospermum erythrorhizon: insights into the phylogenetic relationship among Boraginaceae species and the maternal lineages of purple gromwells.</title>
        <authorList>
            <person name="Okada T."/>
            <person name="Watanabe K."/>
        </authorList>
    </citation>
    <scope>NUCLEOTIDE SEQUENCE [LARGE SCALE GENOMIC DNA]</scope>
</reference>